<protein>
    <submittedName>
        <fullName evidence="1">Uncharacterized protein</fullName>
    </submittedName>
</protein>
<accession>X1VKH9</accession>
<proteinExistence type="predicted"/>
<dbReference type="AlphaFoldDB" id="X1VKH9"/>
<dbReference type="EMBL" id="BARW01043392">
    <property type="protein sequence ID" value="GAJ19642.1"/>
    <property type="molecule type" value="Genomic_DNA"/>
</dbReference>
<comment type="caution">
    <text evidence="1">The sequence shown here is derived from an EMBL/GenBank/DDBJ whole genome shotgun (WGS) entry which is preliminary data.</text>
</comment>
<name>X1VKH9_9ZZZZ</name>
<reference evidence="1" key="1">
    <citation type="journal article" date="2014" name="Front. Microbiol.">
        <title>High frequency of phylogenetically diverse reductive dehalogenase-homologous genes in deep subseafloor sedimentary metagenomes.</title>
        <authorList>
            <person name="Kawai M."/>
            <person name="Futagami T."/>
            <person name="Toyoda A."/>
            <person name="Takaki Y."/>
            <person name="Nishi S."/>
            <person name="Hori S."/>
            <person name="Arai W."/>
            <person name="Tsubouchi T."/>
            <person name="Morono Y."/>
            <person name="Uchiyama I."/>
            <person name="Ito T."/>
            <person name="Fujiyama A."/>
            <person name="Inagaki F."/>
            <person name="Takami H."/>
        </authorList>
    </citation>
    <scope>NUCLEOTIDE SEQUENCE</scope>
    <source>
        <strain evidence="1">Expedition CK06-06</strain>
    </source>
</reference>
<sequence length="34" mass="3933">RNYGHSWCQLDGQIIETTYTSAIPVPDPEDYCPY</sequence>
<feature type="non-terminal residue" evidence="1">
    <location>
        <position position="34"/>
    </location>
</feature>
<organism evidence="1">
    <name type="scientific">marine sediment metagenome</name>
    <dbReference type="NCBI Taxonomy" id="412755"/>
    <lineage>
        <taxon>unclassified sequences</taxon>
        <taxon>metagenomes</taxon>
        <taxon>ecological metagenomes</taxon>
    </lineage>
</organism>
<evidence type="ECO:0000313" key="1">
    <source>
        <dbReference type="EMBL" id="GAJ19642.1"/>
    </source>
</evidence>
<feature type="non-terminal residue" evidence="1">
    <location>
        <position position="1"/>
    </location>
</feature>
<gene>
    <name evidence="1" type="ORF">S12H4_63584</name>
</gene>